<dbReference type="GO" id="GO:0046872">
    <property type="term" value="F:metal ion binding"/>
    <property type="evidence" value="ECO:0007669"/>
    <property type="project" value="UniProtKB-KW"/>
</dbReference>
<dbReference type="EC" id="3.1.11.2" evidence="3"/>
<keyword evidence="7 9" id="KW-0460">Magnesium</keyword>
<evidence type="ECO:0000256" key="1">
    <source>
        <dbReference type="ARBA" id="ARBA00000493"/>
    </source>
</evidence>
<evidence type="ECO:0000256" key="4">
    <source>
        <dbReference type="ARBA" id="ARBA00022723"/>
    </source>
</evidence>
<dbReference type="Gene3D" id="3.60.10.10">
    <property type="entry name" value="Endonuclease/exonuclease/phosphatase"/>
    <property type="match status" value="1"/>
</dbReference>
<dbReference type="GO" id="GO:0006284">
    <property type="term" value="P:base-excision repair"/>
    <property type="evidence" value="ECO:0007669"/>
    <property type="project" value="TreeGrafter"/>
</dbReference>
<dbReference type="InterPro" id="IPR036691">
    <property type="entry name" value="Endo/exonu/phosph_ase_sf"/>
</dbReference>
<evidence type="ECO:0000256" key="6">
    <source>
        <dbReference type="ARBA" id="ARBA00022801"/>
    </source>
</evidence>
<proteinExistence type="inferred from homology"/>
<keyword evidence="5" id="KW-0227">DNA damage</keyword>
<dbReference type="CDD" id="cd09076">
    <property type="entry name" value="L1-EN"/>
    <property type="match status" value="1"/>
</dbReference>
<dbReference type="Proteomes" id="UP000265080">
    <property type="component" value="Chromosome 24"/>
</dbReference>
<sequence length="265" mass="30239">MASKLILVLCPLLMLQLISFNACGLRTEVKRADVLKEGRGKIMCLQETKWDEGLVEKVQKEWKGGIYTSNGTGTARGVAILVPEQLKETVKLIYKEKAGRIIIIDFQHNNENYRLINIHCPNIEGERKDFVRGLNKWVTNKTNCLIVGDFNICLTRLDSAKNNTYKNDTSRTELNKLMERNNLIDIWRNLNPFKLQYSRQQVVEGKLKQTRIDLCLTSPEITKTVSGVRCPTRAVCVIEARVMNHVLNEVSKLQQSLNQPTLNLA</sequence>
<evidence type="ECO:0000256" key="3">
    <source>
        <dbReference type="ARBA" id="ARBA00012115"/>
    </source>
</evidence>
<feature type="binding site" evidence="9">
    <location>
        <position position="47"/>
    </location>
    <ligand>
        <name>Mg(2+)</name>
        <dbReference type="ChEBI" id="CHEBI:18420"/>
        <label>1</label>
    </ligand>
</feature>
<dbReference type="STRING" id="161767.ENSAPEP00000023088"/>
<evidence type="ECO:0000256" key="8">
    <source>
        <dbReference type="ARBA" id="ARBA00023204"/>
    </source>
</evidence>
<dbReference type="Pfam" id="PF03372">
    <property type="entry name" value="Exo_endo_phos"/>
    <property type="match status" value="1"/>
</dbReference>
<feature type="signal peptide" evidence="11">
    <location>
        <begin position="1"/>
        <end position="24"/>
    </location>
</feature>
<comment type="catalytic activity">
    <reaction evidence="1">
        <text>Exonucleolytic cleavage in the 3'- to 5'-direction to yield nucleoside 5'-phosphates.</text>
        <dbReference type="EC" id="3.1.11.2"/>
    </reaction>
</comment>
<evidence type="ECO:0000313" key="14">
    <source>
        <dbReference type="Proteomes" id="UP000265080"/>
    </source>
</evidence>
<evidence type="ECO:0000256" key="11">
    <source>
        <dbReference type="SAM" id="SignalP"/>
    </source>
</evidence>
<keyword evidence="9" id="KW-0464">Manganese</keyword>
<comment type="cofactor">
    <cofactor evidence="9">
        <name>Mg(2+)</name>
        <dbReference type="ChEBI" id="CHEBI:18420"/>
    </cofactor>
    <cofactor evidence="9">
        <name>Mn(2+)</name>
        <dbReference type="ChEBI" id="CHEBI:29035"/>
    </cofactor>
    <text evidence="9">Probably binds two magnesium or manganese ions per subunit.</text>
</comment>
<keyword evidence="4 9" id="KW-0479">Metal-binding</keyword>
<evidence type="ECO:0000256" key="5">
    <source>
        <dbReference type="ARBA" id="ARBA00022763"/>
    </source>
</evidence>
<dbReference type="InterPro" id="IPR005135">
    <property type="entry name" value="Endo/exonuclease/phosphatase"/>
</dbReference>
<dbReference type="InterPro" id="IPR004808">
    <property type="entry name" value="AP_endonuc_1"/>
</dbReference>
<accession>A0A3P8THF0</accession>
<dbReference type="OMA" id="ERESWLF"/>
<evidence type="ECO:0000256" key="10">
    <source>
        <dbReference type="PIRSR" id="PIRSR604808-3"/>
    </source>
</evidence>
<comment type="similarity">
    <text evidence="2">Belongs to the DNA repair enzymes AP/ExoA family.</text>
</comment>
<reference evidence="13 14" key="1">
    <citation type="submission" date="2018-03" db="EMBL/GenBank/DDBJ databases">
        <title>Finding Nemo's genes: A chromosome-scale reference assembly of the genome of the orange clownfish Amphiprion percula.</title>
        <authorList>
            <person name="Lehmann R."/>
        </authorList>
    </citation>
    <scope>NUCLEOTIDE SEQUENCE</scope>
</reference>
<evidence type="ECO:0000313" key="13">
    <source>
        <dbReference type="Ensembl" id="ENSAPEP00000023088.1"/>
    </source>
</evidence>
<dbReference type="GeneTree" id="ENSGT00940000176963"/>
<keyword evidence="11" id="KW-0732">Signal</keyword>
<name>A0A3P8THF0_AMPPE</name>
<dbReference type="GO" id="GO:0008311">
    <property type="term" value="F:double-stranded DNA 3'-5' DNA exonuclease activity"/>
    <property type="evidence" value="ECO:0007669"/>
    <property type="project" value="UniProtKB-EC"/>
</dbReference>
<evidence type="ECO:0000259" key="12">
    <source>
        <dbReference type="Pfam" id="PF03372"/>
    </source>
</evidence>
<keyword evidence="8" id="KW-0234">DNA repair</keyword>
<keyword evidence="14" id="KW-1185">Reference proteome</keyword>
<evidence type="ECO:0000256" key="2">
    <source>
        <dbReference type="ARBA" id="ARBA00007092"/>
    </source>
</evidence>
<organism evidence="13 14">
    <name type="scientific">Amphiprion percula</name>
    <name type="common">Orange clownfish</name>
    <name type="synonym">Lutjanus percula</name>
    <dbReference type="NCBI Taxonomy" id="161767"/>
    <lineage>
        <taxon>Eukaryota</taxon>
        <taxon>Metazoa</taxon>
        <taxon>Chordata</taxon>
        <taxon>Craniata</taxon>
        <taxon>Vertebrata</taxon>
        <taxon>Euteleostomi</taxon>
        <taxon>Actinopterygii</taxon>
        <taxon>Neopterygii</taxon>
        <taxon>Teleostei</taxon>
        <taxon>Neoteleostei</taxon>
        <taxon>Acanthomorphata</taxon>
        <taxon>Ovalentaria</taxon>
        <taxon>Pomacentridae</taxon>
        <taxon>Amphiprion</taxon>
    </lineage>
</organism>
<dbReference type="PANTHER" id="PTHR22748">
    <property type="entry name" value="AP ENDONUCLEASE"/>
    <property type="match status" value="1"/>
</dbReference>
<dbReference type="Ensembl" id="ENSAPET00000023699.1">
    <property type="protein sequence ID" value="ENSAPEP00000023088.1"/>
    <property type="gene ID" value="ENSAPEG00000016440.1"/>
</dbReference>
<feature type="domain" description="Endonuclease/exonuclease/phosphatase" evidence="12">
    <location>
        <begin position="18"/>
        <end position="229"/>
    </location>
</feature>
<reference evidence="13" key="3">
    <citation type="submission" date="2025-09" db="UniProtKB">
        <authorList>
            <consortium name="Ensembl"/>
        </authorList>
    </citation>
    <scope>IDENTIFICATION</scope>
</reference>
<evidence type="ECO:0000256" key="9">
    <source>
        <dbReference type="PIRSR" id="PIRSR604808-2"/>
    </source>
</evidence>
<feature type="binding site" evidence="9">
    <location>
        <position position="151"/>
    </location>
    <ligand>
        <name>Mg(2+)</name>
        <dbReference type="ChEBI" id="CHEBI:18420"/>
        <label>1</label>
    </ligand>
</feature>
<feature type="binding site" evidence="9">
    <location>
        <position position="149"/>
    </location>
    <ligand>
        <name>Mg(2+)</name>
        <dbReference type="ChEBI" id="CHEBI:18420"/>
        <label>1</label>
    </ligand>
</feature>
<feature type="binding site" evidence="9">
    <location>
        <position position="21"/>
    </location>
    <ligand>
        <name>Mg(2+)</name>
        <dbReference type="ChEBI" id="CHEBI:18420"/>
        <label>1</label>
    </ligand>
</feature>
<evidence type="ECO:0000256" key="7">
    <source>
        <dbReference type="ARBA" id="ARBA00022842"/>
    </source>
</evidence>
<feature type="chain" id="PRO_5018307677" description="exodeoxyribonuclease III" evidence="11">
    <location>
        <begin position="25"/>
        <end position="265"/>
    </location>
</feature>
<keyword evidence="6" id="KW-0378">Hydrolase</keyword>
<dbReference type="AlphaFoldDB" id="A0A3P8THF0"/>
<dbReference type="GO" id="GO:0005634">
    <property type="term" value="C:nucleus"/>
    <property type="evidence" value="ECO:0007669"/>
    <property type="project" value="TreeGrafter"/>
</dbReference>
<protein>
    <recommendedName>
        <fullName evidence="3">exodeoxyribonuclease III</fullName>
        <ecNumber evidence="3">3.1.11.2</ecNumber>
    </recommendedName>
</protein>
<reference evidence="13" key="2">
    <citation type="submission" date="2025-08" db="UniProtKB">
        <authorList>
            <consortium name="Ensembl"/>
        </authorList>
    </citation>
    <scope>IDENTIFICATION</scope>
</reference>
<dbReference type="PANTHER" id="PTHR22748:SF4">
    <property type="entry name" value="DNA-(APURINIC OR APYRIMIDINIC SITE) ENDONUCLEASE 2"/>
    <property type="match status" value="1"/>
</dbReference>
<feature type="site" description="Transition state stabilizer" evidence="10">
    <location>
        <position position="151"/>
    </location>
</feature>
<feature type="site" description="Important for catalytic activity" evidence="10">
    <location>
        <position position="213"/>
    </location>
</feature>
<dbReference type="GO" id="GO:0003906">
    <property type="term" value="F:DNA-(apurinic or apyrimidinic site) endonuclease activity"/>
    <property type="evidence" value="ECO:0007669"/>
    <property type="project" value="TreeGrafter"/>
</dbReference>
<dbReference type="SUPFAM" id="SSF56219">
    <property type="entry name" value="DNase I-like"/>
    <property type="match status" value="1"/>
</dbReference>
<dbReference type="GO" id="GO:0008081">
    <property type="term" value="F:phosphoric diester hydrolase activity"/>
    <property type="evidence" value="ECO:0007669"/>
    <property type="project" value="TreeGrafter"/>
</dbReference>